<gene>
    <name evidence="2" type="ORF">R3P38DRAFT_3169435</name>
</gene>
<keyword evidence="1" id="KW-1133">Transmembrane helix</keyword>
<dbReference type="Proteomes" id="UP001362999">
    <property type="component" value="Unassembled WGS sequence"/>
</dbReference>
<keyword evidence="3" id="KW-1185">Reference proteome</keyword>
<dbReference type="EMBL" id="JAWWNJ010000004">
    <property type="protein sequence ID" value="KAK7057929.1"/>
    <property type="molecule type" value="Genomic_DNA"/>
</dbReference>
<keyword evidence="1" id="KW-0472">Membrane</keyword>
<feature type="transmembrane region" description="Helical" evidence="1">
    <location>
        <begin position="22"/>
        <end position="43"/>
    </location>
</feature>
<sequence>MIPDQLVASFKPLRGLPAAPPVLGGCGGTFGASWSFSAAYIVFKNLLARRAWAGSIASLPSRTSSDDSETMTLRRESNATLARCLGAKPAVDPPLTRTQRLIPAHSNEWPKYHSPLSSRNMQLENEAFRLGEPHSVLTGLSDLVHPVFLDGESIRCFGHGQLKSTGPAKRTSFGRSI</sequence>
<evidence type="ECO:0000313" key="2">
    <source>
        <dbReference type="EMBL" id="KAK7057929.1"/>
    </source>
</evidence>
<accession>A0AAW0E318</accession>
<evidence type="ECO:0000313" key="3">
    <source>
        <dbReference type="Proteomes" id="UP001362999"/>
    </source>
</evidence>
<comment type="caution">
    <text evidence="2">The sequence shown here is derived from an EMBL/GenBank/DDBJ whole genome shotgun (WGS) entry which is preliminary data.</text>
</comment>
<protein>
    <submittedName>
        <fullName evidence="2">Uncharacterized protein</fullName>
    </submittedName>
</protein>
<reference evidence="2 3" key="1">
    <citation type="journal article" date="2024" name="J Genomics">
        <title>Draft genome sequencing and assembly of Favolaschia claudopus CIRM-BRFM 2984 isolated from oak limbs.</title>
        <authorList>
            <person name="Navarro D."/>
            <person name="Drula E."/>
            <person name="Chaduli D."/>
            <person name="Cazenave R."/>
            <person name="Ahrendt S."/>
            <person name="Wang J."/>
            <person name="Lipzen A."/>
            <person name="Daum C."/>
            <person name="Barry K."/>
            <person name="Grigoriev I.V."/>
            <person name="Favel A."/>
            <person name="Rosso M.N."/>
            <person name="Martin F."/>
        </authorList>
    </citation>
    <scope>NUCLEOTIDE SEQUENCE [LARGE SCALE GENOMIC DNA]</scope>
    <source>
        <strain evidence="2 3">CIRM-BRFM 2984</strain>
    </source>
</reference>
<name>A0AAW0E318_9AGAR</name>
<keyword evidence="1" id="KW-0812">Transmembrane</keyword>
<evidence type="ECO:0000256" key="1">
    <source>
        <dbReference type="SAM" id="Phobius"/>
    </source>
</evidence>
<proteinExistence type="predicted"/>
<dbReference type="AlphaFoldDB" id="A0AAW0E318"/>
<organism evidence="2 3">
    <name type="scientific">Favolaschia claudopus</name>
    <dbReference type="NCBI Taxonomy" id="2862362"/>
    <lineage>
        <taxon>Eukaryota</taxon>
        <taxon>Fungi</taxon>
        <taxon>Dikarya</taxon>
        <taxon>Basidiomycota</taxon>
        <taxon>Agaricomycotina</taxon>
        <taxon>Agaricomycetes</taxon>
        <taxon>Agaricomycetidae</taxon>
        <taxon>Agaricales</taxon>
        <taxon>Marasmiineae</taxon>
        <taxon>Mycenaceae</taxon>
        <taxon>Favolaschia</taxon>
    </lineage>
</organism>